<comment type="caution">
    <text evidence="2">The sequence shown here is derived from an EMBL/GenBank/DDBJ whole genome shotgun (WGS) entry which is preliminary data.</text>
</comment>
<dbReference type="PROSITE" id="PS51257">
    <property type="entry name" value="PROKAR_LIPOPROTEIN"/>
    <property type="match status" value="1"/>
</dbReference>
<evidence type="ECO:0000256" key="1">
    <source>
        <dbReference type="SAM" id="SignalP"/>
    </source>
</evidence>
<accession>A0ABS5RN35</accession>
<proteinExistence type="predicted"/>
<protein>
    <recommendedName>
        <fullName evidence="4">Acid stress chaperone HdeA</fullName>
    </recommendedName>
</protein>
<sequence length="90" mass="9333">MNKIAKVIGVVGCAAAVLAGCSSNKGGDTTCADFNKMDGQGQTDVIKQMLKDEKGKEVSNLEVGATKMSARAFCKTMGKDSSKVKDINTG</sequence>
<feature type="signal peptide" evidence="1">
    <location>
        <begin position="1"/>
        <end position="19"/>
    </location>
</feature>
<keyword evidence="1" id="KW-0732">Signal</keyword>
<reference evidence="2 3" key="1">
    <citation type="submission" date="2021-05" db="EMBL/GenBank/DDBJ databases">
        <title>Mycobacterium acidophilum sp. nov., an extremely acid-tolerant member of the genus Mycobacterium.</title>
        <authorList>
            <person name="Xia J."/>
        </authorList>
    </citation>
    <scope>NUCLEOTIDE SEQUENCE [LARGE SCALE GENOMIC DNA]</scope>
    <source>
        <strain evidence="2 3">M1</strain>
    </source>
</reference>
<organism evidence="2 3">
    <name type="scientific">Mycolicibacter acidiphilus</name>
    <dbReference type="NCBI Taxonomy" id="2835306"/>
    <lineage>
        <taxon>Bacteria</taxon>
        <taxon>Bacillati</taxon>
        <taxon>Actinomycetota</taxon>
        <taxon>Actinomycetes</taxon>
        <taxon>Mycobacteriales</taxon>
        <taxon>Mycobacteriaceae</taxon>
        <taxon>Mycolicibacter</taxon>
    </lineage>
</organism>
<evidence type="ECO:0008006" key="4">
    <source>
        <dbReference type="Google" id="ProtNLM"/>
    </source>
</evidence>
<evidence type="ECO:0000313" key="3">
    <source>
        <dbReference type="Proteomes" id="UP001519535"/>
    </source>
</evidence>
<name>A0ABS5RN35_9MYCO</name>
<dbReference type="Proteomes" id="UP001519535">
    <property type="component" value="Unassembled WGS sequence"/>
</dbReference>
<keyword evidence="3" id="KW-1185">Reference proteome</keyword>
<dbReference type="RefSeq" id="WP_214094572.1">
    <property type="nucleotide sequence ID" value="NZ_JAHCLR010000057.1"/>
</dbReference>
<gene>
    <name evidence="2" type="ORF">KIH27_19215</name>
</gene>
<dbReference type="EMBL" id="JAHCLR010000057">
    <property type="protein sequence ID" value="MBS9535720.1"/>
    <property type="molecule type" value="Genomic_DNA"/>
</dbReference>
<evidence type="ECO:0000313" key="2">
    <source>
        <dbReference type="EMBL" id="MBS9535720.1"/>
    </source>
</evidence>
<feature type="chain" id="PRO_5047212532" description="Acid stress chaperone HdeA" evidence="1">
    <location>
        <begin position="20"/>
        <end position="90"/>
    </location>
</feature>